<feature type="transmembrane region" description="Helical" evidence="7">
    <location>
        <begin position="141"/>
        <end position="161"/>
    </location>
</feature>
<feature type="transmembrane region" description="Helical" evidence="7">
    <location>
        <begin position="23"/>
        <end position="40"/>
    </location>
</feature>
<evidence type="ECO:0000313" key="9">
    <source>
        <dbReference type="EMBL" id="GFR42712.1"/>
    </source>
</evidence>
<dbReference type="GO" id="GO:0005886">
    <property type="term" value="C:plasma membrane"/>
    <property type="evidence" value="ECO:0007669"/>
    <property type="project" value="TreeGrafter"/>
</dbReference>
<name>A0AAD3HJ49_9CHLO</name>
<evidence type="ECO:0000256" key="6">
    <source>
        <dbReference type="ARBA" id="ARBA00023239"/>
    </source>
</evidence>
<dbReference type="GO" id="GO:0000166">
    <property type="term" value="F:nucleotide binding"/>
    <property type="evidence" value="ECO:0007669"/>
    <property type="project" value="UniProtKB-KW"/>
</dbReference>
<feature type="transmembrane region" description="Helical" evidence="7">
    <location>
        <begin position="67"/>
        <end position="88"/>
    </location>
</feature>
<dbReference type="InterPro" id="IPR001054">
    <property type="entry name" value="A/G_cyclase"/>
</dbReference>
<dbReference type="PANTHER" id="PTHR11920">
    <property type="entry name" value="GUANYLYL CYCLASE"/>
    <property type="match status" value="1"/>
</dbReference>
<dbReference type="InterPro" id="IPR050401">
    <property type="entry name" value="Cyclic_nucleotide_synthase"/>
</dbReference>
<accession>A0AAD3HJ49</accession>
<reference evidence="9 10" key="1">
    <citation type="journal article" date="2021" name="Sci. Rep.">
        <title>Genome sequencing of the multicellular alga Astrephomene provides insights into convergent evolution of germ-soma differentiation.</title>
        <authorList>
            <person name="Yamashita S."/>
            <person name="Yamamoto K."/>
            <person name="Matsuzaki R."/>
            <person name="Suzuki S."/>
            <person name="Yamaguchi H."/>
            <person name="Hirooka S."/>
            <person name="Minakuchi Y."/>
            <person name="Miyagishima S."/>
            <person name="Kawachi M."/>
            <person name="Toyoda A."/>
            <person name="Nozaki H."/>
        </authorList>
    </citation>
    <scope>NUCLEOTIDE SEQUENCE [LARGE SCALE GENOMIC DNA]</scope>
    <source>
        <strain evidence="9 10">NIES-4017</strain>
    </source>
</reference>
<dbReference type="GO" id="GO:0001653">
    <property type="term" value="F:peptide receptor activity"/>
    <property type="evidence" value="ECO:0007669"/>
    <property type="project" value="TreeGrafter"/>
</dbReference>
<dbReference type="CDD" id="cd07302">
    <property type="entry name" value="CHD"/>
    <property type="match status" value="1"/>
</dbReference>
<dbReference type="GO" id="GO:0007168">
    <property type="term" value="P:receptor guanylyl cyclase signaling pathway"/>
    <property type="evidence" value="ECO:0007669"/>
    <property type="project" value="TreeGrafter"/>
</dbReference>
<evidence type="ECO:0000256" key="2">
    <source>
        <dbReference type="ARBA" id="ARBA00022692"/>
    </source>
</evidence>
<dbReference type="PANTHER" id="PTHR11920:SF335">
    <property type="entry name" value="GUANYLATE CYCLASE"/>
    <property type="match status" value="1"/>
</dbReference>
<dbReference type="SMART" id="SM00044">
    <property type="entry name" value="CYCc"/>
    <property type="match status" value="1"/>
</dbReference>
<dbReference type="GO" id="GO:0035556">
    <property type="term" value="P:intracellular signal transduction"/>
    <property type="evidence" value="ECO:0007669"/>
    <property type="project" value="InterPro"/>
</dbReference>
<feature type="domain" description="Guanylate cyclase" evidence="8">
    <location>
        <begin position="273"/>
        <end position="401"/>
    </location>
</feature>
<feature type="non-terminal residue" evidence="9">
    <location>
        <position position="1"/>
    </location>
</feature>
<protein>
    <recommendedName>
        <fullName evidence="8">Guanylate cyclase domain-containing protein</fullName>
    </recommendedName>
</protein>
<evidence type="ECO:0000256" key="4">
    <source>
        <dbReference type="ARBA" id="ARBA00022989"/>
    </source>
</evidence>
<keyword evidence="10" id="KW-1185">Reference proteome</keyword>
<dbReference type="EMBL" id="BMAR01000003">
    <property type="protein sequence ID" value="GFR42712.1"/>
    <property type="molecule type" value="Genomic_DNA"/>
</dbReference>
<evidence type="ECO:0000256" key="3">
    <source>
        <dbReference type="ARBA" id="ARBA00022741"/>
    </source>
</evidence>
<evidence type="ECO:0000313" key="10">
    <source>
        <dbReference type="Proteomes" id="UP001054857"/>
    </source>
</evidence>
<evidence type="ECO:0000259" key="8">
    <source>
        <dbReference type="PROSITE" id="PS50125"/>
    </source>
</evidence>
<comment type="caution">
    <text evidence="9">The sequence shown here is derived from an EMBL/GenBank/DDBJ whole genome shotgun (WGS) entry which is preliminary data.</text>
</comment>
<sequence length="466" mass="51734">MGTSPIRPTVLGELLAESTTRKCVVIILVVLVVATFLVTSPPDAADYNRLQLLSYGVMTPQAFIQHASYPVIMLSYVDAVTGSLVPYLPYSRSHMRPALQLRTSVECVKYVGPQQHTCGFQDNYSDVWYDITRPMQRNAGLNMLLTSIIIGCLGLSAYLFGRDATTYVIMPIETMLKYLRRMIMVGVDGDADSEGINFSRPPETDVLANYVSRLVNEIENQRWKAEEEARISDTLLNSMVPPHIAKQLKELRWWEAGPEQRAQPIADSFPNATVLFTDIVGFTTLSSRISAEEAMSHLNNMYTVFDEIVEKYGLYKVETIGDSYMLVGGAPEERIDHAERVAAAALEIRACVPLLQEISGEPDINVRIGMHSGSVTAGVVGFKNPRWHLFGDTCNTASRMESTGVAGEIQLSCTTFELIRERFQCKLRGKIAVKGKGEMVTYLLEREYGVSGDRPDSPTRPGQLLG</sequence>
<keyword evidence="6" id="KW-0456">Lyase</keyword>
<dbReference type="SUPFAM" id="SSF55073">
    <property type="entry name" value="Nucleotide cyclase"/>
    <property type="match status" value="1"/>
</dbReference>
<evidence type="ECO:0000256" key="1">
    <source>
        <dbReference type="ARBA" id="ARBA00004370"/>
    </source>
</evidence>
<dbReference type="InterPro" id="IPR029787">
    <property type="entry name" value="Nucleotide_cyclase"/>
</dbReference>
<keyword evidence="5 7" id="KW-0472">Membrane</keyword>
<dbReference type="AlphaFoldDB" id="A0AAD3HJ49"/>
<comment type="subcellular location">
    <subcellularLocation>
        <location evidence="1">Membrane</location>
    </subcellularLocation>
</comment>
<keyword evidence="2 7" id="KW-0812">Transmembrane</keyword>
<organism evidence="9 10">
    <name type="scientific">Astrephomene gubernaculifera</name>
    <dbReference type="NCBI Taxonomy" id="47775"/>
    <lineage>
        <taxon>Eukaryota</taxon>
        <taxon>Viridiplantae</taxon>
        <taxon>Chlorophyta</taxon>
        <taxon>core chlorophytes</taxon>
        <taxon>Chlorophyceae</taxon>
        <taxon>CS clade</taxon>
        <taxon>Chlamydomonadales</taxon>
        <taxon>Astrephomenaceae</taxon>
        <taxon>Astrephomene</taxon>
    </lineage>
</organism>
<dbReference type="Proteomes" id="UP001054857">
    <property type="component" value="Unassembled WGS sequence"/>
</dbReference>
<proteinExistence type="predicted"/>
<keyword evidence="3" id="KW-0547">Nucleotide-binding</keyword>
<dbReference type="PROSITE" id="PS50125">
    <property type="entry name" value="GUANYLATE_CYCLASE_2"/>
    <property type="match status" value="1"/>
</dbReference>
<evidence type="ECO:0000256" key="5">
    <source>
        <dbReference type="ARBA" id="ARBA00023136"/>
    </source>
</evidence>
<evidence type="ECO:0000256" key="7">
    <source>
        <dbReference type="SAM" id="Phobius"/>
    </source>
</evidence>
<keyword evidence="4 7" id="KW-1133">Transmembrane helix</keyword>
<gene>
    <name evidence="9" type="ORF">Agub_g3635</name>
</gene>
<dbReference type="GO" id="GO:0004016">
    <property type="term" value="F:adenylate cyclase activity"/>
    <property type="evidence" value="ECO:0007669"/>
    <property type="project" value="TreeGrafter"/>
</dbReference>
<dbReference type="Pfam" id="PF00211">
    <property type="entry name" value="Guanylate_cyc"/>
    <property type="match status" value="1"/>
</dbReference>
<dbReference type="GO" id="GO:0004383">
    <property type="term" value="F:guanylate cyclase activity"/>
    <property type="evidence" value="ECO:0007669"/>
    <property type="project" value="TreeGrafter"/>
</dbReference>
<dbReference type="Gene3D" id="3.30.70.1230">
    <property type="entry name" value="Nucleotide cyclase"/>
    <property type="match status" value="1"/>
</dbReference>